<dbReference type="Proteomes" id="UP000015105">
    <property type="component" value="Chromosome 2D"/>
</dbReference>
<sequence>MKDLDFQYWQIQPLCFCAYILCLTSMNKVGHLVTCFMNILLMFC</sequence>
<reference evidence="2" key="2">
    <citation type="journal article" date="2017" name="Nat. Plants">
        <title>The Aegilops tauschii genome reveals multiple impacts of transposons.</title>
        <authorList>
            <person name="Zhao G."/>
            <person name="Zou C."/>
            <person name="Li K."/>
            <person name="Wang K."/>
            <person name="Li T."/>
            <person name="Gao L."/>
            <person name="Zhang X."/>
            <person name="Wang H."/>
            <person name="Yang Z."/>
            <person name="Liu X."/>
            <person name="Jiang W."/>
            <person name="Mao L."/>
            <person name="Kong X."/>
            <person name="Jiao Y."/>
            <person name="Jia J."/>
        </authorList>
    </citation>
    <scope>NUCLEOTIDE SEQUENCE [LARGE SCALE GENOMIC DNA]</scope>
    <source>
        <strain evidence="2">cv. AL8/78</strain>
    </source>
</reference>
<organism evidence="1 2">
    <name type="scientific">Aegilops tauschii subsp. strangulata</name>
    <name type="common">Goatgrass</name>
    <dbReference type="NCBI Taxonomy" id="200361"/>
    <lineage>
        <taxon>Eukaryota</taxon>
        <taxon>Viridiplantae</taxon>
        <taxon>Streptophyta</taxon>
        <taxon>Embryophyta</taxon>
        <taxon>Tracheophyta</taxon>
        <taxon>Spermatophyta</taxon>
        <taxon>Magnoliopsida</taxon>
        <taxon>Liliopsida</taxon>
        <taxon>Poales</taxon>
        <taxon>Poaceae</taxon>
        <taxon>BOP clade</taxon>
        <taxon>Pooideae</taxon>
        <taxon>Triticodae</taxon>
        <taxon>Triticeae</taxon>
        <taxon>Triticinae</taxon>
        <taxon>Aegilops</taxon>
    </lineage>
</organism>
<evidence type="ECO:0000313" key="2">
    <source>
        <dbReference type="Proteomes" id="UP000015105"/>
    </source>
</evidence>
<reference evidence="1" key="3">
    <citation type="journal article" date="2017" name="Nature">
        <title>Genome sequence of the progenitor of the wheat D genome Aegilops tauschii.</title>
        <authorList>
            <person name="Luo M.C."/>
            <person name="Gu Y.Q."/>
            <person name="Puiu D."/>
            <person name="Wang H."/>
            <person name="Twardziok S.O."/>
            <person name="Deal K.R."/>
            <person name="Huo N."/>
            <person name="Zhu T."/>
            <person name="Wang L."/>
            <person name="Wang Y."/>
            <person name="McGuire P.E."/>
            <person name="Liu S."/>
            <person name="Long H."/>
            <person name="Ramasamy R.K."/>
            <person name="Rodriguez J.C."/>
            <person name="Van S.L."/>
            <person name="Yuan L."/>
            <person name="Wang Z."/>
            <person name="Xia Z."/>
            <person name="Xiao L."/>
            <person name="Anderson O.D."/>
            <person name="Ouyang S."/>
            <person name="Liang Y."/>
            <person name="Zimin A.V."/>
            <person name="Pertea G."/>
            <person name="Qi P."/>
            <person name="Bennetzen J.L."/>
            <person name="Dai X."/>
            <person name="Dawson M.W."/>
            <person name="Muller H.G."/>
            <person name="Kugler K."/>
            <person name="Rivarola-Duarte L."/>
            <person name="Spannagl M."/>
            <person name="Mayer K.F.X."/>
            <person name="Lu F.H."/>
            <person name="Bevan M.W."/>
            <person name="Leroy P."/>
            <person name="Li P."/>
            <person name="You F.M."/>
            <person name="Sun Q."/>
            <person name="Liu Z."/>
            <person name="Lyons E."/>
            <person name="Wicker T."/>
            <person name="Salzberg S.L."/>
            <person name="Devos K.M."/>
            <person name="Dvorak J."/>
        </authorList>
    </citation>
    <scope>NUCLEOTIDE SEQUENCE [LARGE SCALE GENOMIC DNA]</scope>
    <source>
        <strain evidence="1">cv. AL8/78</strain>
    </source>
</reference>
<name>A0A453CP85_AEGTS</name>
<accession>A0A453CP85</accession>
<dbReference type="EnsemblPlants" id="AET2Gv20911000.51">
    <property type="protein sequence ID" value="AET2Gv20911000.51"/>
    <property type="gene ID" value="AET2Gv20911000"/>
</dbReference>
<reference evidence="1" key="4">
    <citation type="submission" date="2019-03" db="UniProtKB">
        <authorList>
            <consortium name="EnsemblPlants"/>
        </authorList>
    </citation>
    <scope>IDENTIFICATION</scope>
</reference>
<dbReference type="AlphaFoldDB" id="A0A453CP85"/>
<reference evidence="1" key="5">
    <citation type="journal article" date="2021" name="G3 (Bethesda)">
        <title>Aegilops tauschii genome assembly Aet v5.0 features greater sequence contiguity and improved annotation.</title>
        <authorList>
            <person name="Wang L."/>
            <person name="Zhu T."/>
            <person name="Rodriguez J.C."/>
            <person name="Deal K.R."/>
            <person name="Dubcovsky J."/>
            <person name="McGuire P.E."/>
            <person name="Lux T."/>
            <person name="Spannagl M."/>
            <person name="Mayer K.F.X."/>
            <person name="Baldrich P."/>
            <person name="Meyers B.C."/>
            <person name="Huo N."/>
            <person name="Gu Y.Q."/>
            <person name="Zhou H."/>
            <person name="Devos K.M."/>
            <person name="Bennetzen J.L."/>
            <person name="Unver T."/>
            <person name="Budak H."/>
            <person name="Gulick P.J."/>
            <person name="Galiba G."/>
            <person name="Kalapos B."/>
            <person name="Nelson D.R."/>
            <person name="Li P."/>
            <person name="You F.M."/>
            <person name="Luo M.C."/>
            <person name="Dvorak J."/>
        </authorList>
    </citation>
    <scope>NUCLEOTIDE SEQUENCE [LARGE SCALE GENOMIC DNA]</scope>
    <source>
        <strain evidence="1">cv. AL8/78</strain>
    </source>
</reference>
<dbReference type="Gramene" id="AET2Gv20911000.51">
    <property type="protein sequence ID" value="AET2Gv20911000.51"/>
    <property type="gene ID" value="AET2Gv20911000"/>
</dbReference>
<proteinExistence type="predicted"/>
<evidence type="ECO:0000313" key="1">
    <source>
        <dbReference type="EnsemblPlants" id="AET2Gv20911000.51"/>
    </source>
</evidence>
<keyword evidence="2" id="KW-1185">Reference proteome</keyword>
<protein>
    <submittedName>
        <fullName evidence="1">Uncharacterized protein</fullName>
    </submittedName>
</protein>
<reference evidence="2" key="1">
    <citation type="journal article" date="2014" name="Science">
        <title>Ancient hybridizations among the ancestral genomes of bread wheat.</title>
        <authorList>
            <consortium name="International Wheat Genome Sequencing Consortium,"/>
            <person name="Marcussen T."/>
            <person name="Sandve S.R."/>
            <person name="Heier L."/>
            <person name="Spannagl M."/>
            <person name="Pfeifer M."/>
            <person name="Jakobsen K.S."/>
            <person name="Wulff B.B."/>
            <person name="Steuernagel B."/>
            <person name="Mayer K.F."/>
            <person name="Olsen O.A."/>
        </authorList>
    </citation>
    <scope>NUCLEOTIDE SEQUENCE [LARGE SCALE GENOMIC DNA]</scope>
    <source>
        <strain evidence="2">cv. AL8/78</strain>
    </source>
</reference>